<evidence type="ECO:0000259" key="1">
    <source>
        <dbReference type="Pfam" id="PF06985"/>
    </source>
</evidence>
<dbReference type="Proteomes" id="UP000800200">
    <property type="component" value="Unassembled WGS sequence"/>
</dbReference>
<dbReference type="PANTHER" id="PTHR33112">
    <property type="entry name" value="DOMAIN PROTEIN, PUTATIVE-RELATED"/>
    <property type="match status" value="1"/>
</dbReference>
<evidence type="ECO:0000313" key="2">
    <source>
        <dbReference type="EMBL" id="KAF2191151.1"/>
    </source>
</evidence>
<dbReference type="OrthoDB" id="5135333at2759"/>
<sequence length="298" mass="34521">MERYVTLSYVWGNVLALRTLRNNISTLERKHSLTWLKNRLPKVVQDAIDLVNSMGERYLWVDELCIIQDDLEHKHTQIGFMDNIYRNSLLTIVALSGYNANAGLPGSRWIHQSSRTEQVEDIRIKAVAPRLSWVIGETPYEKRGWTFQERLLSQRCLIFTNNHLYFQCPSTMCSWDEPDGGYHLDAQILNPLWYLWSRRDRVGQDCLVPWNYGLQTYQSLVGRYSGRELTFDEDILHAFCGISEALRKQCGGDLISGLPRAVLDGALLWLPGKPLLRRIFKKQPRIPSWSWAGWIGPV</sequence>
<gene>
    <name evidence="2" type="ORF">K469DRAFT_556848</name>
</gene>
<dbReference type="AlphaFoldDB" id="A0A6A6EIA7"/>
<name>A0A6A6EIA7_9PEZI</name>
<dbReference type="EMBL" id="ML994617">
    <property type="protein sequence ID" value="KAF2191151.1"/>
    <property type="molecule type" value="Genomic_DNA"/>
</dbReference>
<protein>
    <submittedName>
        <fullName evidence="2">HET-domain-containing protein</fullName>
    </submittedName>
</protein>
<dbReference type="InterPro" id="IPR010730">
    <property type="entry name" value="HET"/>
</dbReference>
<proteinExistence type="predicted"/>
<dbReference type="Pfam" id="PF06985">
    <property type="entry name" value="HET"/>
    <property type="match status" value="1"/>
</dbReference>
<evidence type="ECO:0000313" key="3">
    <source>
        <dbReference type="Proteomes" id="UP000800200"/>
    </source>
</evidence>
<feature type="domain" description="Heterokaryon incompatibility" evidence="1">
    <location>
        <begin position="4"/>
        <end position="149"/>
    </location>
</feature>
<organism evidence="2 3">
    <name type="scientific">Zopfia rhizophila CBS 207.26</name>
    <dbReference type="NCBI Taxonomy" id="1314779"/>
    <lineage>
        <taxon>Eukaryota</taxon>
        <taxon>Fungi</taxon>
        <taxon>Dikarya</taxon>
        <taxon>Ascomycota</taxon>
        <taxon>Pezizomycotina</taxon>
        <taxon>Dothideomycetes</taxon>
        <taxon>Dothideomycetes incertae sedis</taxon>
        <taxon>Zopfiaceae</taxon>
        <taxon>Zopfia</taxon>
    </lineage>
</organism>
<keyword evidence="3" id="KW-1185">Reference proteome</keyword>
<accession>A0A6A6EIA7</accession>
<feature type="non-terminal residue" evidence="2">
    <location>
        <position position="298"/>
    </location>
</feature>
<dbReference type="PANTHER" id="PTHR33112:SF12">
    <property type="entry name" value="HETEROKARYON INCOMPATIBILITY DOMAIN-CONTAINING PROTEIN"/>
    <property type="match status" value="1"/>
</dbReference>
<reference evidence="2" key="1">
    <citation type="journal article" date="2020" name="Stud. Mycol.">
        <title>101 Dothideomycetes genomes: a test case for predicting lifestyles and emergence of pathogens.</title>
        <authorList>
            <person name="Haridas S."/>
            <person name="Albert R."/>
            <person name="Binder M."/>
            <person name="Bloem J."/>
            <person name="Labutti K."/>
            <person name="Salamov A."/>
            <person name="Andreopoulos B."/>
            <person name="Baker S."/>
            <person name="Barry K."/>
            <person name="Bills G."/>
            <person name="Bluhm B."/>
            <person name="Cannon C."/>
            <person name="Castanera R."/>
            <person name="Culley D."/>
            <person name="Daum C."/>
            <person name="Ezra D."/>
            <person name="Gonzalez J."/>
            <person name="Henrissat B."/>
            <person name="Kuo A."/>
            <person name="Liang C."/>
            <person name="Lipzen A."/>
            <person name="Lutzoni F."/>
            <person name="Magnuson J."/>
            <person name="Mondo S."/>
            <person name="Nolan M."/>
            <person name="Ohm R."/>
            <person name="Pangilinan J."/>
            <person name="Park H.-J."/>
            <person name="Ramirez L."/>
            <person name="Alfaro M."/>
            <person name="Sun H."/>
            <person name="Tritt A."/>
            <person name="Yoshinaga Y."/>
            <person name="Zwiers L.-H."/>
            <person name="Turgeon B."/>
            <person name="Goodwin S."/>
            <person name="Spatafora J."/>
            <person name="Crous P."/>
            <person name="Grigoriev I."/>
        </authorList>
    </citation>
    <scope>NUCLEOTIDE SEQUENCE</scope>
    <source>
        <strain evidence="2">CBS 207.26</strain>
    </source>
</reference>